<protein>
    <recommendedName>
        <fullName evidence="4">B box-type domain-containing protein</fullName>
    </recommendedName>
</protein>
<evidence type="ECO:0000313" key="2">
    <source>
        <dbReference type="EMBL" id="KAK8898235.1"/>
    </source>
</evidence>
<dbReference type="SUPFAM" id="SSF48403">
    <property type="entry name" value="Ankyrin repeat"/>
    <property type="match status" value="1"/>
</dbReference>
<name>A0ABR2L7I4_9EUKA</name>
<proteinExistence type="predicted"/>
<dbReference type="EMBL" id="JAPFFF010000001">
    <property type="protein sequence ID" value="KAK8898235.1"/>
    <property type="molecule type" value="Genomic_DNA"/>
</dbReference>
<feature type="compositionally biased region" description="Pro residues" evidence="1">
    <location>
        <begin position="247"/>
        <end position="256"/>
    </location>
</feature>
<dbReference type="Proteomes" id="UP001470230">
    <property type="component" value="Unassembled WGS sequence"/>
</dbReference>
<evidence type="ECO:0000313" key="3">
    <source>
        <dbReference type="Proteomes" id="UP001470230"/>
    </source>
</evidence>
<gene>
    <name evidence="2" type="ORF">M9Y10_000513</name>
</gene>
<keyword evidence="3" id="KW-1185">Reference proteome</keyword>
<feature type="region of interest" description="Disordered" evidence="1">
    <location>
        <begin position="247"/>
        <end position="268"/>
    </location>
</feature>
<evidence type="ECO:0000256" key="1">
    <source>
        <dbReference type="SAM" id="MobiDB-lite"/>
    </source>
</evidence>
<dbReference type="InterPro" id="IPR036770">
    <property type="entry name" value="Ankyrin_rpt-contain_sf"/>
</dbReference>
<accession>A0ABR2L7I4</accession>
<organism evidence="2 3">
    <name type="scientific">Tritrichomonas musculus</name>
    <dbReference type="NCBI Taxonomy" id="1915356"/>
    <lineage>
        <taxon>Eukaryota</taxon>
        <taxon>Metamonada</taxon>
        <taxon>Parabasalia</taxon>
        <taxon>Tritrichomonadida</taxon>
        <taxon>Tritrichomonadidae</taxon>
        <taxon>Tritrichomonas</taxon>
    </lineage>
</organism>
<reference evidence="2 3" key="1">
    <citation type="submission" date="2024-04" db="EMBL/GenBank/DDBJ databases">
        <title>Tritrichomonas musculus Genome.</title>
        <authorList>
            <person name="Alves-Ferreira E."/>
            <person name="Grigg M."/>
            <person name="Lorenzi H."/>
            <person name="Galac M."/>
        </authorList>
    </citation>
    <scope>NUCLEOTIDE SEQUENCE [LARGE SCALE GENOMIC DNA]</scope>
    <source>
        <strain evidence="2 3">EAF2021</strain>
    </source>
</reference>
<sequence length="308" mass="34848">MESAQYAIDNDDGFYLSVLPTLNDLLLWGLTFFVDKEFRNYHNMTLTQYSIAKRKPIALDTMLQKMENSNIPYDKIIFPNTSSTSSNLFKLAIIFGTSGPYYDTNDIRCLDTLIQFSQRVNPNFNINLVIQNSESPLITAIKLRNEDAFTLLIRNNADLFYQARIDNNEEDNSNMPIITLFRLYNNKSQLEELFGTFLSDYKNDVIQKCSETKINGKRMPAYLEEIGLHGASDFLISCINGIQPPIPTPIPAPPESQPSQGDDENKQRKSERCHCGNKNIAGHCGLCGVALCPDCVNMEPSYHKCTKA</sequence>
<comment type="caution">
    <text evidence="2">The sequence shown here is derived from an EMBL/GenBank/DDBJ whole genome shotgun (WGS) entry which is preliminary data.</text>
</comment>
<evidence type="ECO:0008006" key="4">
    <source>
        <dbReference type="Google" id="ProtNLM"/>
    </source>
</evidence>